<dbReference type="AlphaFoldDB" id="A0A0C2WBV0"/>
<gene>
    <name evidence="1" type="ORF">M378DRAFT_292632</name>
</gene>
<keyword evidence="2" id="KW-1185">Reference proteome</keyword>
<evidence type="ECO:0000313" key="1">
    <source>
        <dbReference type="EMBL" id="KIL58797.1"/>
    </source>
</evidence>
<dbReference type="EMBL" id="KN818329">
    <property type="protein sequence ID" value="KIL58797.1"/>
    <property type="molecule type" value="Genomic_DNA"/>
</dbReference>
<name>A0A0C2WBV0_AMAMK</name>
<evidence type="ECO:0000313" key="2">
    <source>
        <dbReference type="Proteomes" id="UP000054549"/>
    </source>
</evidence>
<dbReference type="HOGENOM" id="CLU_2170400_0_0_1"/>
<reference evidence="1 2" key="1">
    <citation type="submission" date="2014-04" db="EMBL/GenBank/DDBJ databases">
        <title>Evolutionary Origins and Diversification of the Mycorrhizal Mutualists.</title>
        <authorList>
            <consortium name="DOE Joint Genome Institute"/>
            <consortium name="Mycorrhizal Genomics Consortium"/>
            <person name="Kohler A."/>
            <person name="Kuo A."/>
            <person name="Nagy L.G."/>
            <person name="Floudas D."/>
            <person name="Copeland A."/>
            <person name="Barry K.W."/>
            <person name="Cichocki N."/>
            <person name="Veneault-Fourrey C."/>
            <person name="LaButti K."/>
            <person name="Lindquist E.A."/>
            <person name="Lipzen A."/>
            <person name="Lundell T."/>
            <person name="Morin E."/>
            <person name="Murat C."/>
            <person name="Riley R."/>
            <person name="Ohm R."/>
            <person name="Sun H."/>
            <person name="Tunlid A."/>
            <person name="Henrissat B."/>
            <person name="Grigoriev I.V."/>
            <person name="Hibbett D.S."/>
            <person name="Martin F."/>
        </authorList>
    </citation>
    <scope>NUCLEOTIDE SEQUENCE [LARGE SCALE GENOMIC DNA]</scope>
    <source>
        <strain evidence="1 2">Koide BX008</strain>
    </source>
</reference>
<accession>A0A0C2WBV0</accession>
<proteinExistence type="predicted"/>
<dbReference type="InParanoid" id="A0A0C2WBV0"/>
<dbReference type="Proteomes" id="UP000054549">
    <property type="component" value="Unassembled WGS sequence"/>
</dbReference>
<sequence length="110" mass="13003">MLFTFVWTALKTFKVAPDAPLVYSISVSTWFVYTPHYERYEISRLRRSLTSFKSRESCFTRAQITFIHFLCSTWAPLWPCKNNVPLQRTMISLTNVVRTTNRHPRIPKNS</sequence>
<organism evidence="1 2">
    <name type="scientific">Amanita muscaria (strain Koide BX008)</name>
    <dbReference type="NCBI Taxonomy" id="946122"/>
    <lineage>
        <taxon>Eukaryota</taxon>
        <taxon>Fungi</taxon>
        <taxon>Dikarya</taxon>
        <taxon>Basidiomycota</taxon>
        <taxon>Agaricomycotina</taxon>
        <taxon>Agaricomycetes</taxon>
        <taxon>Agaricomycetidae</taxon>
        <taxon>Agaricales</taxon>
        <taxon>Pluteineae</taxon>
        <taxon>Amanitaceae</taxon>
        <taxon>Amanita</taxon>
    </lineage>
</organism>
<protein>
    <submittedName>
        <fullName evidence="1">Uncharacterized protein</fullName>
    </submittedName>
</protein>